<gene>
    <name evidence="10" type="ORF">PV09_08469</name>
</gene>
<dbReference type="InterPro" id="IPR038491">
    <property type="entry name" value="Velvet_dom_sf"/>
</dbReference>
<dbReference type="AlphaFoldDB" id="A0A0D1YGP0"/>
<dbReference type="InterPro" id="IPR037525">
    <property type="entry name" value="Velvet_dom"/>
</dbReference>
<proteinExistence type="inferred from homology"/>
<dbReference type="Pfam" id="PF11754">
    <property type="entry name" value="Velvet"/>
    <property type="match status" value="2"/>
</dbReference>
<dbReference type="GO" id="GO:0043455">
    <property type="term" value="P:regulation of secondary metabolic process"/>
    <property type="evidence" value="ECO:0007669"/>
    <property type="project" value="UniProtKB-ARBA"/>
</dbReference>
<comment type="similarity">
    <text evidence="7">Belongs to the velvet family. VeA subfamily.</text>
</comment>
<keyword evidence="11" id="KW-1185">Reference proteome</keyword>
<dbReference type="FunFam" id="2.60.40.3960:FF:000001">
    <property type="entry name" value="Sexual development activator VeA"/>
    <property type="match status" value="1"/>
</dbReference>
<dbReference type="PROSITE" id="PS51821">
    <property type="entry name" value="VELVET"/>
    <property type="match status" value="1"/>
</dbReference>
<feature type="region of interest" description="Disordered" evidence="8">
    <location>
        <begin position="1"/>
        <end position="29"/>
    </location>
</feature>
<feature type="region of interest" description="Disordered" evidence="8">
    <location>
        <begin position="270"/>
        <end position="512"/>
    </location>
</feature>
<dbReference type="EMBL" id="KN847569">
    <property type="protein sequence ID" value="KIV99956.1"/>
    <property type="molecule type" value="Genomic_DNA"/>
</dbReference>
<dbReference type="STRING" id="253628.A0A0D1YGP0"/>
<protein>
    <recommendedName>
        <fullName evidence="9">Velvet domain-containing protein</fullName>
    </recommendedName>
</protein>
<dbReference type="Proteomes" id="UP000053259">
    <property type="component" value="Unassembled WGS sequence"/>
</dbReference>
<sequence length="540" mass="59750">MQVIQQPERARACGSGAKSSADRRPVDPPPIVDLRVYEGANAENDITFQYNANFFLFATLENARPLAQGRVPPSQPAFPVLTGTPVSGMAYLDRPSPAGYFIFPDLSVRHEGKYRLGFSLYEELKDSKDLDTETPQNAEIQKSAHVSHRLEVKSVPFTVFSAKKFPGLSESTSLSKLVAEQGCRVRIRRDVRMRRRETKAGHDYDNDYDDHEFQRSRASATPDVYVKPHPGSTPQMPMHDIDRPRSVSNASQVSHMTGRRPSVEQINQAYQPPGSQQYPSAMAPQTPQAMYPPQMAPQWQQPPPPVNNYGMQPPQPYHQQNYPSPAVNGQYNNFATPQYPSYEQQNGHMRHNSIDSYPAPPSGPPPPVPTSQPVSYPSSSQSGAPFGQVDSYGRPMNAQIQPAQSPHQNIPMQPHFSSGPAHSPSTSKHDSISPYQQQAPSVPSADQQGYYPSASVAPPRFQNMTQPSGATKRTWDSTFDGSHMDQPLRGGARPPSSPMENKYAYADGVDDDPQAALDEAAMSYRRADGTERRRRLPVVG</sequence>
<evidence type="ECO:0000256" key="4">
    <source>
        <dbReference type="ARBA" id="ARBA00023015"/>
    </source>
</evidence>
<dbReference type="GO" id="GO:0005634">
    <property type="term" value="C:nucleus"/>
    <property type="evidence" value="ECO:0007669"/>
    <property type="project" value="UniProtKB-SubCell"/>
</dbReference>
<evidence type="ECO:0000256" key="1">
    <source>
        <dbReference type="ARBA" id="ARBA00004123"/>
    </source>
</evidence>
<comment type="subcellular location">
    <subcellularLocation>
        <location evidence="2">Cytoplasm</location>
    </subcellularLocation>
    <subcellularLocation>
        <location evidence="1">Nucleus</location>
    </subcellularLocation>
</comment>
<dbReference type="GO" id="GO:0005737">
    <property type="term" value="C:cytoplasm"/>
    <property type="evidence" value="ECO:0007669"/>
    <property type="project" value="UniProtKB-SubCell"/>
</dbReference>
<evidence type="ECO:0000256" key="2">
    <source>
        <dbReference type="ARBA" id="ARBA00004496"/>
    </source>
</evidence>
<feature type="compositionally biased region" description="Polar residues" evidence="8">
    <location>
        <begin position="327"/>
        <end position="347"/>
    </location>
</feature>
<organism evidence="10 11">
    <name type="scientific">Verruconis gallopava</name>
    <dbReference type="NCBI Taxonomy" id="253628"/>
    <lineage>
        <taxon>Eukaryota</taxon>
        <taxon>Fungi</taxon>
        <taxon>Dikarya</taxon>
        <taxon>Ascomycota</taxon>
        <taxon>Pezizomycotina</taxon>
        <taxon>Dothideomycetes</taxon>
        <taxon>Pleosporomycetidae</taxon>
        <taxon>Venturiales</taxon>
        <taxon>Sympoventuriaceae</taxon>
        <taxon>Verruconis</taxon>
    </lineage>
</organism>
<evidence type="ECO:0000256" key="8">
    <source>
        <dbReference type="SAM" id="MobiDB-lite"/>
    </source>
</evidence>
<dbReference type="InterPro" id="IPR021740">
    <property type="entry name" value="Velvet"/>
</dbReference>
<feature type="compositionally biased region" description="Low complexity" evidence="8">
    <location>
        <begin position="281"/>
        <end position="299"/>
    </location>
</feature>
<dbReference type="HOGENOM" id="CLU_022491_2_0_1"/>
<evidence type="ECO:0000256" key="5">
    <source>
        <dbReference type="ARBA" id="ARBA00023163"/>
    </source>
</evidence>
<dbReference type="OrthoDB" id="5384689at2759"/>
<evidence type="ECO:0000313" key="11">
    <source>
        <dbReference type="Proteomes" id="UP000053259"/>
    </source>
</evidence>
<keyword evidence="6" id="KW-0539">Nucleus</keyword>
<feature type="compositionally biased region" description="Polar residues" evidence="8">
    <location>
        <begin position="270"/>
        <end position="279"/>
    </location>
</feature>
<dbReference type="Gene3D" id="2.60.40.3960">
    <property type="entry name" value="Velvet domain"/>
    <property type="match status" value="1"/>
</dbReference>
<evidence type="ECO:0000313" key="10">
    <source>
        <dbReference type="EMBL" id="KIV99956.1"/>
    </source>
</evidence>
<keyword evidence="5" id="KW-0804">Transcription</keyword>
<feature type="compositionally biased region" description="Polar residues" evidence="8">
    <location>
        <begin position="433"/>
        <end position="447"/>
    </location>
</feature>
<evidence type="ECO:0000256" key="3">
    <source>
        <dbReference type="ARBA" id="ARBA00022490"/>
    </source>
</evidence>
<feature type="compositionally biased region" description="Polar residues" evidence="8">
    <location>
        <begin position="398"/>
        <end position="411"/>
    </location>
</feature>
<keyword evidence="4" id="KW-0805">Transcription regulation</keyword>
<evidence type="ECO:0000259" key="9">
    <source>
        <dbReference type="PROSITE" id="PS51821"/>
    </source>
</evidence>
<evidence type="ECO:0000256" key="6">
    <source>
        <dbReference type="ARBA" id="ARBA00023242"/>
    </source>
</evidence>
<feature type="compositionally biased region" description="Pro residues" evidence="8">
    <location>
        <begin position="358"/>
        <end position="370"/>
    </location>
</feature>
<feature type="compositionally biased region" description="Low complexity" evidence="8">
    <location>
        <begin position="371"/>
        <end position="385"/>
    </location>
</feature>
<feature type="compositionally biased region" description="Polar residues" evidence="8">
    <location>
        <begin position="462"/>
        <end position="480"/>
    </location>
</feature>
<dbReference type="PANTHER" id="PTHR33572">
    <property type="entry name" value="SPORE DEVELOPMENT REGULATOR VOSA"/>
    <property type="match status" value="1"/>
</dbReference>
<accession>A0A0D1YGP0</accession>
<dbReference type="GO" id="GO:0051176">
    <property type="term" value="P:positive regulation of sulfur metabolic process"/>
    <property type="evidence" value="ECO:0007669"/>
    <property type="project" value="UniProtKB-ARBA"/>
</dbReference>
<feature type="domain" description="Velvet" evidence="9">
    <location>
        <begin position="1"/>
        <end position="188"/>
    </location>
</feature>
<keyword evidence="3" id="KW-0963">Cytoplasm</keyword>
<dbReference type="VEuPathDB" id="FungiDB:PV09_08469"/>
<dbReference type="PANTHER" id="PTHR33572:SF14">
    <property type="entry name" value="DEVELOPMENTAL AND SECONDARY METABOLISM REGULATOR VEA"/>
    <property type="match status" value="1"/>
</dbReference>
<dbReference type="GO" id="GO:0034250">
    <property type="term" value="P:positive regulation of amide metabolic process"/>
    <property type="evidence" value="ECO:0007669"/>
    <property type="project" value="UniProtKB-ARBA"/>
</dbReference>
<reference evidence="10 11" key="1">
    <citation type="submission" date="2015-01" db="EMBL/GenBank/DDBJ databases">
        <title>The Genome Sequence of Ochroconis gallopava CBS43764.</title>
        <authorList>
            <consortium name="The Broad Institute Genomics Platform"/>
            <person name="Cuomo C."/>
            <person name="de Hoog S."/>
            <person name="Gorbushina A."/>
            <person name="Stielow B."/>
            <person name="Teixiera M."/>
            <person name="Abouelleil A."/>
            <person name="Chapman S.B."/>
            <person name="Priest M."/>
            <person name="Young S.K."/>
            <person name="Wortman J."/>
            <person name="Nusbaum C."/>
            <person name="Birren B."/>
        </authorList>
    </citation>
    <scope>NUCLEOTIDE SEQUENCE [LARGE SCALE GENOMIC DNA]</scope>
    <source>
        <strain evidence="10 11">CBS 43764</strain>
    </source>
</reference>
<name>A0A0D1YGP0_9PEZI</name>
<evidence type="ECO:0000256" key="7">
    <source>
        <dbReference type="ARBA" id="ARBA00038005"/>
    </source>
</evidence>
<dbReference type="InParanoid" id="A0A0D1YGP0"/>
<dbReference type="RefSeq" id="XP_016209826.1">
    <property type="nucleotide sequence ID" value="XM_016362378.1"/>
</dbReference>
<dbReference type="GeneID" id="27316442"/>